<dbReference type="EMBL" id="AGNL01048428">
    <property type="protein sequence ID" value="EJK45553.1"/>
    <property type="molecule type" value="Genomic_DNA"/>
</dbReference>
<proteinExistence type="predicted"/>
<protein>
    <submittedName>
        <fullName evidence="2">Uncharacterized protein</fullName>
    </submittedName>
</protein>
<feature type="non-terminal residue" evidence="2">
    <location>
        <position position="1"/>
    </location>
</feature>
<dbReference type="AlphaFoldDB" id="K0R0A9"/>
<evidence type="ECO:0000313" key="2">
    <source>
        <dbReference type="EMBL" id="EJK45553.1"/>
    </source>
</evidence>
<accession>K0R0A9</accession>
<gene>
    <name evidence="2" type="ORF">THAOC_35828</name>
</gene>
<organism evidence="2 3">
    <name type="scientific">Thalassiosira oceanica</name>
    <name type="common">Marine diatom</name>
    <dbReference type="NCBI Taxonomy" id="159749"/>
    <lineage>
        <taxon>Eukaryota</taxon>
        <taxon>Sar</taxon>
        <taxon>Stramenopiles</taxon>
        <taxon>Ochrophyta</taxon>
        <taxon>Bacillariophyta</taxon>
        <taxon>Coscinodiscophyceae</taxon>
        <taxon>Thalassiosirophycidae</taxon>
        <taxon>Thalassiosirales</taxon>
        <taxon>Thalassiosiraceae</taxon>
        <taxon>Thalassiosira</taxon>
    </lineage>
</organism>
<evidence type="ECO:0000256" key="1">
    <source>
        <dbReference type="SAM" id="MobiDB-lite"/>
    </source>
</evidence>
<keyword evidence="3" id="KW-1185">Reference proteome</keyword>
<name>K0R0A9_THAOC</name>
<reference evidence="2 3" key="1">
    <citation type="journal article" date="2012" name="Genome Biol.">
        <title>Genome and low-iron response of an oceanic diatom adapted to chronic iron limitation.</title>
        <authorList>
            <person name="Lommer M."/>
            <person name="Specht M."/>
            <person name="Roy A.S."/>
            <person name="Kraemer L."/>
            <person name="Andreson R."/>
            <person name="Gutowska M.A."/>
            <person name="Wolf J."/>
            <person name="Bergner S.V."/>
            <person name="Schilhabel M.B."/>
            <person name="Klostermeier U.C."/>
            <person name="Beiko R.G."/>
            <person name="Rosenstiel P."/>
            <person name="Hippler M."/>
            <person name="Laroche J."/>
        </authorList>
    </citation>
    <scope>NUCLEOTIDE SEQUENCE [LARGE SCALE GENOMIC DNA]</scope>
    <source>
        <strain evidence="2 3">CCMP1005</strain>
    </source>
</reference>
<dbReference type="Proteomes" id="UP000266841">
    <property type="component" value="Unassembled WGS sequence"/>
</dbReference>
<dbReference type="OrthoDB" id="10266786at2759"/>
<evidence type="ECO:0000313" key="3">
    <source>
        <dbReference type="Proteomes" id="UP000266841"/>
    </source>
</evidence>
<sequence>DIGNHGLAVQHWMISAKMGLELSLIEIKLMFMKGHATKAQHAEALRGYQTALEEARSPQREEANAFFNGRGTSRRALVDQSHELIAPLRKRPDLDGADRQQVQHGEPPALLEGAAVLLSPRAWNGAPPCTSRPPASEDRSPASRNGAAAPSQTGEGEVAPAPDIHGTRREEPCPEELLDSTLVESHERLAMAQLMGHEGSLTKIKDMFMKGHATKAQYAEALRGYQNALEETKSPQREEAEAVFK</sequence>
<feature type="region of interest" description="Disordered" evidence="1">
    <location>
        <begin position="122"/>
        <end position="175"/>
    </location>
</feature>
<comment type="caution">
    <text evidence="2">The sequence shown here is derived from an EMBL/GenBank/DDBJ whole genome shotgun (WGS) entry which is preliminary data.</text>
</comment>